<reference evidence="7 8" key="1">
    <citation type="journal article" date="2013" name="PLoS Genet.">
        <title>Distinctive expansion of potential virulence genes in the genome of the oomycete fish pathogen Saprolegnia parasitica.</title>
        <authorList>
            <person name="Jiang R.H."/>
            <person name="de Bruijn I."/>
            <person name="Haas B.J."/>
            <person name="Belmonte R."/>
            <person name="Lobach L."/>
            <person name="Christie J."/>
            <person name="van den Ackerveken G."/>
            <person name="Bottin A."/>
            <person name="Bulone V."/>
            <person name="Diaz-Moreno S.M."/>
            <person name="Dumas B."/>
            <person name="Fan L."/>
            <person name="Gaulin E."/>
            <person name="Govers F."/>
            <person name="Grenville-Briggs L.J."/>
            <person name="Horner N.R."/>
            <person name="Levin J.Z."/>
            <person name="Mammella M."/>
            <person name="Meijer H.J."/>
            <person name="Morris P."/>
            <person name="Nusbaum C."/>
            <person name="Oome S."/>
            <person name="Phillips A.J."/>
            <person name="van Rooyen D."/>
            <person name="Rzeszutek E."/>
            <person name="Saraiva M."/>
            <person name="Secombes C.J."/>
            <person name="Seidl M.F."/>
            <person name="Snel B."/>
            <person name="Stassen J.H."/>
            <person name="Sykes S."/>
            <person name="Tripathy S."/>
            <person name="van den Berg H."/>
            <person name="Vega-Arreguin J.C."/>
            <person name="Wawra S."/>
            <person name="Young S.K."/>
            <person name="Zeng Q."/>
            <person name="Dieguez-Uribeondo J."/>
            <person name="Russ C."/>
            <person name="Tyler B.M."/>
            <person name="van West P."/>
        </authorList>
    </citation>
    <scope>NUCLEOTIDE SEQUENCE [LARGE SCALE GENOMIC DNA]</scope>
    <source>
        <strain evidence="7 8">CBS 223.65</strain>
    </source>
</reference>
<dbReference type="InterPro" id="IPR009769">
    <property type="entry name" value="EDR2_C"/>
</dbReference>
<dbReference type="GO" id="GO:0005783">
    <property type="term" value="C:endoplasmic reticulum"/>
    <property type="evidence" value="ECO:0007669"/>
    <property type="project" value="UniProtKB-SubCell"/>
</dbReference>
<evidence type="ECO:0000259" key="5">
    <source>
        <dbReference type="PROSITE" id="PS50003"/>
    </source>
</evidence>
<dbReference type="GO" id="GO:0008289">
    <property type="term" value="F:lipid binding"/>
    <property type="evidence" value="ECO:0007669"/>
    <property type="project" value="InterPro"/>
</dbReference>
<protein>
    <recommendedName>
        <fullName evidence="9">PH domain-containing protein</fullName>
    </recommendedName>
</protein>
<dbReference type="PROSITE" id="PS50848">
    <property type="entry name" value="START"/>
    <property type="match status" value="1"/>
</dbReference>
<dbReference type="Gene3D" id="3.30.530.20">
    <property type="match status" value="1"/>
</dbReference>
<evidence type="ECO:0000256" key="4">
    <source>
        <dbReference type="SAM" id="Phobius"/>
    </source>
</evidence>
<dbReference type="OMA" id="VICMQSA"/>
<dbReference type="InterPro" id="IPR001849">
    <property type="entry name" value="PH_domain"/>
</dbReference>
<dbReference type="PROSITE" id="PS50003">
    <property type="entry name" value="PH_DOMAIN"/>
    <property type="match status" value="1"/>
</dbReference>
<dbReference type="Pfam" id="PF01852">
    <property type="entry name" value="START"/>
    <property type="match status" value="1"/>
</dbReference>
<evidence type="ECO:0000256" key="2">
    <source>
        <dbReference type="ARBA" id="ARBA00022824"/>
    </source>
</evidence>
<dbReference type="CDD" id="cd00177">
    <property type="entry name" value="START"/>
    <property type="match status" value="1"/>
</dbReference>
<dbReference type="SUPFAM" id="SSF55961">
    <property type="entry name" value="Bet v1-like"/>
    <property type="match status" value="1"/>
</dbReference>
<dbReference type="GeneID" id="24130473"/>
<dbReference type="Proteomes" id="UP000030745">
    <property type="component" value="Unassembled WGS sequence"/>
</dbReference>
<evidence type="ECO:0008006" key="9">
    <source>
        <dbReference type="Google" id="ProtNLM"/>
    </source>
</evidence>
<feature type="domain" description="START" evidence="6">
    <location>
        <begin position="256"/>
        <end position="406"/>
    </location>
</feature>
<keyword evidence="4" id="KW-0472">Membrane</keyword>
<dbReference type="AlphaFoldDB" id="A0A067C6M6"/>
<dbReference type="InterPro" id="IPR011993">
    <property type="entry name" value="PH-like_dom_sf"/>
</dbReference>
<feature type="domain" description="PH" evidence="5">
    <location>
        <begin position="1"/>
        <end position="116"/>
    </location>
</feature>
<dbReference type="EMBL" id="KK583224">
    <property type="protein sequence ID" value="KDO26439.1"/>
    <property type="molecule type" value="Genomic_DNA"/>
</dbReference>
<comment type="subcellular location">
    <subcellularLocation>
        <location evidence="1">Endoplasmic reticulum</location>
    </subcellularLocation>
</comment>
<accession>A0A067C6M6</accession>
<dbReference type="InterPro" id="IPR045096">
    <property type="entry name" value="EDR2-like"/>
</dbReference>
<feature type="transmembrane region" description="Helical" evidence="4">
    <location>
        <begin position="229"/>
        <end position="256"/>
    </location>
</feature>
<dbReference type="SMART" id="SM00233">
    <property type="entry name" value="PH"/>
    <property type="match status" value="1"/>
</dbReference>
<proteinExistence type="predicted"/>
<dbReference type="OrthoDB" id="9970435at2759"/>
<organism evidence="7 8">
    <name type="scientific">Saprolegnia parasitica (strain CBS 223.65)</name>
    <dbReference type="NCBI Taxonomy" id="695850"/>
    <lineage>
        <taxon>Eukaryota</taxon>
        <taxon>Sar</taxon>
        <taxon>Stramenopiles</taxon>
        <taxon>Oomycota</taxon>
        <taxon>Saprolegniomycetes</taxon>
        <taxon>Saprolegniales</taxon>
        <taxon>Saprolegniaceae</taxon>
        <taxon>Saprolegnia</taxon>
    </lineage>
</organism>
<gene>
    <name evidence="7" type="ORF">SPRG_08242</name>
</gene>
<dbReference type="SUPFAM" id="SSF50729">
    <property type="entry name" value="PH domain-like"/>
    <property type="match status" value="1"/>
</dbReference>
<dbReference type="Pfam" id="PF07059">
    <property type="entry name" value="EDR2_C"/>
    <property type="match status" value="1"/>
</dbReference>
<keyword evidence="8" id="KW-1185">Reference proteome</keyword>
<keyword evidence="2" id="KW-0256">Endoplasmic reticulum</keyword>
<dbReference type="InterPro" id="IPR023393">
    <property type="entry name" value="START-like_dom_sf"/>
</dbReference>
<evidence type="ECO:0000256" key="3">
    <source>
        <dbReference type="SAM" id="MobiDB-lite"/>
    </source>
</evidence>
<dbReference type="KEGG" id="spar:SPRG_08242"/>
<evidence type="ECO:0000256" key="1">
    <source>
        <dbReference type="ARBA" id="ARBA00004240"/>
    </source>
</evidence>
<dbReference type="Pfam" id="PF00169">
    <property type="entry name" value="PH"/>
    <property type="match status" value="1"/>
</dbReference>
<dbReference type="PANTHER" id="PTHR12136">
    <property type="entry name" value="ENHANCED DISEASE RESISTANCE-RELATED"/>
    <property type="match status" value="1"/>
</dbReference>
<evidence type="ECO:0000313" key="7">
    <source>
        <dbReference type="EMBL" id="KDO26439.1"/>
    </source>
</evidence>
<feature type="transmembrane region" description="Helical" evidence="4">
    <location>
        <begin position="157"/>
        <end position="177"/>
    </location>
</feature>
<keyword evidence="4" id="KW-0812">Transmembrane</keyword>
<name>A0A067C6M6_SAPPC</name>
<feature type="transmembrane region" description="Helical" evidence="4">
    <location>
        <begin position="203"/>
        <end position="222"/>
    </location>
</feature>
<dbReference type="PANTHER" id="PTHR12136:SF41">
    <property type="entry name" value="PLECKSTRIN HOMOLOGY (PH) AND LIPID-BINDING START DOMAINS-CONTAINING PROTEIN"/>
    <property type="match status" value="1"/>
</dbReference>
<feature type="region of interest" description="Disordered" evidence="3">
    <location>
        <begin position="451"/>
        <end position="471"/>
    </location>
</feature>
<evidence type="ECO:0000259" key="6">
    <source>
        <dbReference type="PROSITE" id="PS50848"/>
    </source>
</evidence>
<dbReference type="Gene3D" id="2.30.29.30">
    <property type="entry name" value="Pleckstrin-homology domain (PH domain)/Phosphotyrosine-binding domain (PTB)"/>
    <property type="match status" value="1"/>
</dbReference>
<sequence>MEGVLWKRGRMLVSSWHERYFVLKDCTLAYFSKAGDLQTRGILELGPDASVSSIELRKKGGSKSLYCFTIAPHGGHHASSTVVHHHGVGHESGLMVGCESRELANVWRNAIIQAIQLPGENLGVRSPKERASSASIAALPQHDKGRQILLEKMDRKWPMFSGTYNVLSVLGGMQIYYEQFNSAKHTHGFAGQECQSWQQLNSMLVSTLSASVIAAIAGTFFSSGKRMTLFASGGIGGTSMLTVFVFSLLAAGFTFWTKSGHALHSADVPSFKATRVIPGTPTEVFNLLMDTDARVMWDASVQSVRVLQTIDSHSDILHVVYKPVWIWPMWLPGCDVCLLRYWRETEDGSYVICMQSAVHSECQVSDSTRALCHGGGFTVAPPTNANTLEEPTSLVTFVIHMNPQGLFGVFLRRLDLLFHYIKPQIFALVGLEEAMEARQYNMLTLADVLHGDDDARPGEPTSEGPAAPAPAPVARAPLLPCTLPNEMWSEPPPGLFMVRGPDYHNDKRKVASAPPAFQLVACDLFDTGAVSIENICARPDNLVQTQSIDGFVFAINLLLPGSPRYSLVLYFQVVDQSVLADGSPFAELMNDFLEGTDEYRNERFKLIPCIVEGNFMVRQAVGSTPAIIGTKLRQPYFKTDKYFELDVDITSSAVANRVTGLVLGYTKKLVIDMGFLIEGRQSQELPERLFGACRMAYVDMTVATKLAR</sequence>
<dbReference type="VEuPathDB" id="FungiDB:SPRG_08242"/>
<keyword evidence="4" id="KW-1133">Transmembrane helix</keyword>
<dbReference type="InterPro" id="IPR002913">
    <property type="entry name" value="START_lipid-bd_dom"/>
</dbReference>
<dbReference type="RefSeq" id="XP_012202875.1">
    <property type="nucleotide sequence ID" value="XM_012347485.1"/>
</dbReference>
<evidence type="ECO:0000313" key="8">
    <source>
        <dbReference type="Proteomes" id="UP000030745"/>
    </source>
</evidence>